<evidence type="ECO:0000256" key="3">
    <source>
        <dbReference type="ARBA" id="ARBA00023242"/>
    </source>
</evidence>
<accession>A0AAP0L2C8</accession>
<proteinExistence type="inferred from homology"/>
<dbReference type="GO" id="GO:0005634">
    <property type="term" value="C:nucleus"/>
    <property type="evidence" value="ECO:0007669"/>
    <property type="project" value="UniProtKB-SubCell"/>
</dbReference>
<evidence type="ECO:0000256" key="4">
    <source>
        <dbReference type="SAM" id="MobiDB-lite"/>
    </source>
</evidence>
<keyword evidence="3" id="KW-0539">Nucleus</keyword>
<feature type="region of interest" description="Disordered" evidence="4">
    <location>
        <begin position="80"/>
        <end position="112"/>
    </location>
</feature>
<evidence type="ECO:0000256" key="1">
    <source>
        <dbReference type="ARBA" id="ARBA00004123"/>
    </source>
</evidence>
<comment type="similarity">
    <text evidence="2">Belongs to the NPR1-interactor family.</text>
</comment>
<gene>
    <name evidence="5" type="ORF">Syun_008146</name>
</gene>
<evidence type="ECO:0000313" key="5">
    <source>
        <dbReference type="EMBL" id="KAK9161805.1"/>
    </source>
</evidence>
<dbReference type="Proteomes" id="UP001420932">
    <property type="component" value="Unassembled WGS sequence"/>
</dbReference>
<dbReference type="EMBL" id="JBBNAF010000003">
    <property type="protein sequence ID" value="KAK9161805.1"/>
    <property type="molecule type" value="Genomic_DNA"/>
</dbReference>
<evidence type="ECO:0000313" key="6">
    <source>
        <dbReference type="Proteomes" id="UP001420932"/>
    </source>
</evidence>
<sequence>MEGETKKRRVCDDEVEDEKVEKFFGLIKGFRDARERLRLEVIEEANMVQSRKKNKMKGIQGGRAAWVPSFKWEDFTEKIEFGDSSKGNGTKSTTKKNGGEGDGGLDLKLSLN</sequence>
<dbReference type="PANTHER" id="PTHR33669:SF14">
    <property type="entry name" value="NRR REPRESSOR HOMOLOG 3"/>
    <property type="match status" value="1"/>
</dbReference>
<organism evidence="5 6">
    <name type="scientific">Stephania yunnanensis</name>
    <dbReference type="NCBI Taxonomy" id="152371"/>
    <lineage>
        <taxon>Eukaryota</taxon>
        <taxon>Viridiplantae</taxon>
        <taxon>Streptophyta</taxon>
        <taxon>Embryophyta</taxon>
        <taxon>Tracheophyta</taxon>
        <taxon>Spermatophyta</taxon>
        <taxon>Magnoliopsida</taxon>
        <taxon>Ranunculales</taxon>
        <taxon>Menispermaceae</taxon>
        <taxon>Menispermoideae</taxon>
        <taxon>Cissampelideae</taxon>
        <taxon>Stephania</taxon>
    </lineage>
</organism>
<dbReference type="Pfam" id="PF15699">
    <property type="entry name" value="NPR1_interact"/>
    <property type="match status" value="1"/>
</dbReference>
<evidence type="ECO:0000256" key="2">
    <source>
        <dbReference type="ARBA" id="ARBA00009937"/>
    </source>
</evidence>
<comment type="subcellular location">
    <subcellularLocation>
        <location evidence="1">Nucleus</location>
    </subcellularLocation>
</comment>
<dbReference type="InterPro" id="IPR031425">
    <property type="entry name" value="NPR1/NH1-interacting"/>
</dbReference>
<feature type="compositionally biased region" description="Low complexity" evidence="4">
    <location>
        <begin position="84"/>
        <end position="96"/>
    </location>
</feature>
<keyword evidence="6" id="KW-1185">Reference proteome</keyword>
<protein>
    <submittedName>
        <fullName evidence="5">Uncharacterized protein</fullName>
    </submittedName>
</protein>
<comment type="caution">
    <text evidence="5">The sequence shown here is derived from an EMBL/GenBank/DDBJ whole genome shotgun (WGS) entry which is preliminary data.</text>
</comment>
<dbReference type="GO" id="GO:0010112">
    <property type="term" value="P:regulation of systemic acquired resistance"/>
    <property type="evidence" value="ECO:0007669"/>
    <property type="project" value="InterPro"/>
</dbReference>
<dbReference type="AlphaFoldDB" id="A0AAP0L2C8"/>
<name>A0AAP0L2C8_9MAGN</name>
<dbReference type="PANTHER" id="PTHR33669">
    <property type="entry name" value="PROTEIN NEGATIVE REGULATOR OF RESISTANCE"/>
    <property type="match status" value="1"/>
</dbReference>
<reference evidence="5 6" key="1">
    <citation type="submission" date="2024-01" db="EMBL/GenBank/DDBJ databases">
        <title>Genome assemblies of Stephania.</title>
        <authorList>
            <person name="Yang L."/>
        </authorList>
    </citation>
    <scope>NUCLEOTIDE SEQUENCE [LARGE SCALE GENOMIC DNA]</scope>
    <source>
        <strain evidence="5">YNDBR</strain>
        <tissue evidence="5">Leaf</tissue>
    </source>
</reference>